<accession>A0A6P7FDD6</accession>
<dbReference type="KEGG" id="dvv:114328908"/>
<sequence>MDHKRNLLSEYVNQYIRYLLPRQEHQKVPDTEDLKRDGTYEKQYFSIWPPPLVIPIISILQIIFFIVNKYIESTNSGEASWDETLIYIPQKRKQVWRYFTYSLVHVGYTHLAVNLVVQLVLGIPLEIVHKKWRVLILYFAGILAGSLASTITHPNTYLYGASAGAYAFLLAHIGTIFINWRKMTLPGIQLGVFLSIILSDIILTFIYEDSSQHVIATGYTAHIAGATAGLLVGIYILKNFDPSTRTRTIFWIALIAYVICLCILICLNIFI</sequence>
<organism evidence="12">
    <name type="scientific">Diabrotica virgifera virgifera</name>
    <name type="common">western corn rootworm</name>
    <dbReference type="NCBI Taxonomy" id="50390"/>
    <lineage>
        <taxon>Eukaryota</taxon>
        <taxon>Metazoa</taxon>
        <taxon>Ecdysozoa</taxon>
        <taxon>Arthropoda</taxon>
        <taxon>Hexapoda</taxon>
        <taxon>Insecta</taxon>
        <taxon>Pterygota</taxon>
        <taxon>Neoptera</taxon>
        <taxon>Endopterygota</taxon>
        <taxon>Coleoptera</taxon>
        <taxon>Polyphaga</taxon>
        <taxon>Cucujiformia</taxon>
        <taxon>Chrysomeloidea</taxon>
        <taxon>Chrysomelidae</taxon>
        <taxon>Galerucinae</taxon>
        <taxon>Diabroticina</taxon>
        <taxon>Diabroticites</taxon>
        <taxon>Diabrotica</taxon>
    </lineage>
</organism>
<dbReference type="GO" id="GO:0016020">
    <property type="term" value="C:membrane"/>
    <property type="evidence" value="ECO:0007669"/>
    <property type="project" value="UniProtKB-SubCell"/>
</dbReference>
<dbReference type="RefSeq" id="XP_050504749.1">
    <property type="nucleotide sequence ID" value="XM_050648792.1"/>
</dbReference>
<evidence type="ECO:0000313" key="12">
    <source>
        <dbReference type="RefSeq" id="XP_028133691.1"/>
    </source>
</evidence>
<feature type="transmembrane region" description="Helical" evidence="6">
    <location>
        <begin position="98"/>
        <end position="122"/>
    </location>
</feature>
<dbReference type="Proteomes" id="UP001652700">
    <property type="component" value="Unplaced"/>
</dbReference>
<dbReference type="GO" id="GO:0004252">
    <property type="term" value="F:serine-type endopeptidase activity"/>
    <property type="evidence" value="ECO:0007669"/>
    <property type="project" value="InterPro"/>
</dbReference>
<dbReference type="RefSeq" id="XP_028133690.1">
    <property type="nucleotide sequence ID" value="XM_028277889.1"/>
</dbReference>
<feature type="transmembrane region" description="Helical" evidence="6">
    <location>
        <begin position="134"/>
        <end position="151"/>
    </location>
</feature>
<comment type="subcellular location">
    <subcellularLocation>
        <location evidence="1">Membrane</location>
        <topology evidence="1">Multi-pass membrane protein</topology>
    </subcellularLocation>
</comment>
<feature type="transmembrane region" description="Helical" evidence="6">
    <location>
        <begin position="249"/>
        <end position="270"/>
    </location>
</feature>
<feature type="transmembrane region" description="Helical" evidence="6">
    <location>
        <begin position="157"/>
        <end position="178"/>
    </location>
</feature>
<protein>
    <submittedName>
        <fullName evidence="10 11">Rhomboid-related protein 1-like isoform X1</fullName>
    </submittedName>
    <submittedName>
        <fullName evidence="12">Rhomboid-related protein 1-like isoform X2</fullName>
    </submittedName>
</protein>
<dbReference type="EnsemblMetazoa" id="XM_028277888.2">
    <property type="protein sequence ID" value="XP_028133689.1"/>
    <property type="gene ID" value="LOC114328908"/>
</dbReference>
<feature type="transmembrane region" description="Helical" evidence="6">
    <location>
        <begin position="52"/>
        <end position="71"/>
    </location>
</feature>
<dbReference type="InterPro" id="IPR035952">
    <property type="entry name" value="Rhomboid-like_sf"/>
</dbReference>
<dbReference type="PANTHER" id="PTHR45840:SF8">
    <property type="entry name" value="RHOMBOID PROTEASE"/>
    <property type="match status" value="1"/>
</dbReference>
<dbReference type="RefSeq" id="XP_050504748.1">
    <property type="nucleotide sequence ID" value="XM_050648791.1"/>
</dbReference>
<keyword evidence="4 6" id="KW-1133">Transmembrane helix</keyword>
<evidence type="ECO:0000256" key="1">
    <source>
        <dbReference type="ARBA" id="ARBA00004141"/>
    </source>
</evidence>
<evidence type="ECO:0000256" key="6">
    <source>
        <dbReference type="SAM" id="Phobius"/>
    </source>
</evidence>
<dbReference type="InterPro" id="IPR051739">
    <property type="entry name" value="Rhomboid_IM_Serine_Proteases"/>
</dbReference>
<feature type="domain" description="Peptidase S54 rhomboid" evidence="7">
    <location>
        <begin position="93"/>
        <end position="238"/>
    </location>
</feature>
<proteinExistence type="inferred from homology"/>
<comment type="similarity">
    <text evidence="2">Belongs to the peptidase S54 family.</text>
</comment>
<evidence type="ECO:0000256" key="4">
    <source>
        <dbReference type="ARBA" id="ARBA00022989"/>
    </source>
</evidence>
<dbReference type="PANTHER" id="PTHR45840">
    <property type="entry name" value="RHOMBOID-RELATED PROTEIN"/>
    <property type="match status" value="1"/>
</dbReference>
<gene>
    <name evidence="10 11 12" type="primary">LOC114328908</name>
</gene>
<feature type="transmembrane region" description="Helical" evidence="6">
    <location>
        <begin position="219"/>
        <end position="237"/>
    </location>
</feature>
<dbReference type="EnsemblMetazoa" id="XM_050648792.1">
    <property type="protein sequence ID" value="XP_050504749.1"/>
    <property type="gene ID" value="LOC114328908"/>
</dbReference>
<dbReference type="GeneID" id="114328908"/>
<evidence type="ECO:0000313" key="8">
    <source>
        <dbReference type="EnsemblMetazoa" id="XP_028133689.1"/>
    </source>
</evidence>
<dbReference type="RefSeq" id="XP_028133691.1">
    <property type="nucleotide sequence ID" value="XM_028277890.1"/>
</dbReference>
<feature type="transmembrane region" description="Helical" evidence="6">
    <location>
        <begin position="190"/>
        <end position="207"/>
    </location>
</feature>
<evidence type="ECO:0000259" key="7">
    <source>
        <dbReference type="Pfam" id="PF01694"/>
    </source>
</evidence>
<dbReference type="Pfam" id="PF01694">
    <property type="entry name" value="Rhomboid"/>
    <property type="match status" value="1"/>
</dbReference>
<dbReference type="AlphaFoldDB" id="A0A6P7FDD6"/>
<reference evidence="10 11" key="1">
    <citation type="submission" date="2025-04" db="UniProtKB">
        <authorList>
            <consortium name="RefSeq"/>
        </authorList>
    </citation>
    <scope>IDENTIFICATION</scope>
    <source>
        <tissue evidence="10 11">Whole insect</tissue>
    </source>
</reference>
<dbReference type="RefSeq" id="XP_028133689.1">
    <property type="nucleotide sequence ID" value="XM_028277888.1"/>
</dbReference>
<evidence type="ECO:0000256" key="5">
    <source>
        <dbReference type="ARBA" id="ARBA00023136"/>
    </source>
</evidence>
<evidence type="ECO:0000256" key="2">
    <source>
        <dbReference type="ARBA" id="ARBA00009045"/>
    </source>
</evidence>
<dbReference type="EnsemblMetazoa" id="XM_050648791.1">
    <property type="protein sequence ID" value="XP_050504748.1"/>
    <property type="gene ID" value="LOC114328908"/>
</dbReference>
<dbReference type="SUPFAM" id="SSF144091">
    <property type="entry name" value="Rhomboid-like"/>
    <property type="match status" value="1"/>
</dbReference>
<keyword evidence="5 6" id="KW-0472">Membrane</keyword>
<keyword evidence="3 6" id="KW-0812">Transmembrane</keyword>
<evidence type="ECO:0000313" key="10">
    <source>
        <dbReference type="RefSeq" id="XP_028133689.1"/>
    </source>
</evidence>
<name>A0A6P7FDD6_DIAVI</name>
<dbReference type="InterPro" id="IPR022764">
    <property type="entry name" value="Peptidase_S54_rhomboid_dom"/>
</dbReference>
<reference evidence="8" key="2">
    <citation type="submission" date="2025-05" db="UniProtKB">
        <authorList>
            <consortium name="EnsemblMetazoa"/>
        </authorList>
    </citation>
    <scope>IDENTIFICATION</scope>
</reference>
<evidence type="ECO:0000256" key="3">
    <source>
        <dbReference type="ARBA" id="ARBA00022692"/>
    </source>
</evidence>
<keyword evidence="9" id="KW-1185">Reference proteome</keyword>
<evidence type="ECO:0000313" key="9">
    <source>
        <dbReference type="Proteomes" id="UP001652700"/>
    </source>
</evidence>
<dbReference type="Gene3D" id="1.20.1540.10">
    <property type="entry name" value="Rhomboid-like"/>
    <property type="match status" value="1"/>
</dbReference>
<dbReference type="OrthoDB" id="418595at2759"/>
<evidence type="ECO:0000313" key="11">
    <source>
        <dbReference type="RefSeq" id="XP_028133690.1"/>
    </source>
</evidence>